<dbReference type="InterPro" id="IPR036412">
    <property type="entry name" value="HAD-like_sf"/>
</dbReference>
<sequence>MTSTAVFFDLDNTLLRGTALIQLGRGLHARGYLSARTMMRAAWLEAWYRATGAEHAGHTIEARDTVLSLIAGRDVEVFGQHCAEIFAERIVGRFCDEAVALSQDHLTAGHDVWLVTASPVEIAELCAQHLGFTGGLGTIAERADGAYTGRLHNGLLHGPAKAVAVQGLADDHGYDLAESYAYSDSINDLPMLQLVGKPHAVNPDSRLREHAQRHDWLIHDFHDGGNKVRRRITRSVVAGASIALAARAIVRWG</sequence>
<dbReference type="CDD" id="cd02612">
    <property type="entry name" value="HAD_PGPPase"/>
    <property type="match status" value="1"/>
</dbReference>
<dbReference type="Pfam" id="PF12710">
    <property type="entry name" value="HAD"/>
    <property type="match status" value="1"/>
</dbReference>
<dbReference type="EMBL" id="CP154795">
    <property type="protein sequence ID" value="XAN06700.1"/>
    <property type="molecule type" value="Genomic_DNA"/>
</dbReference>
<dbReference type="RefSeq" id="WP_425308128.1">
    <property type="nucleotide sequence ID" value="NZ_CP154795.1"/>
</dbReference>
<dbReference type="InterPro" id="IPR050582">
    <property type="entry name" value="HAD-like_SerB"/>
</dbReference>
<keyword evidence="3" id="KW-1185">Reference proteome</keyword>
<dbReference type="Gene3D" id="1.20.1440.100">
    <property type="entry name" value="SG protein - dephosphorylation function"/>
    <property type="match status" value="1"/>
</dbReference>
<dbReference type="InterPro" id="IPR006385">
    <property type="entry name" value="HAD_hydro_SerB1"/>
</dbReference>
<accession>A0ABZ3FPI8</accession>
<dbReference type="InterPro" id="IPR023214">
    <property type="entry name" value="HAD_sf"/>
</dbReference>
<comment type="similarity">
    <text evidence="1">Belongs to the HAD-like hydrolase superfamily. SerB family.</text>
</comment>
<evidence type="ECO:0000256" key="1">
    <source>
        <dbReference type="ARBA" id="ARBA00009184"/>
    </source>
</evidence>
<dbReference type="PANTHER" id="PTHR43344">
    <property type="entry name" value="PHOSPHOSERINE PHOSPHATASE"/>
    <property type="match status" value="1"/>
</dbReference>
<keyword evidence="2" id="KW-0378">Hydrolase</keyword>
<dbReference type="GO" id="GO:0016787">
    <property type="term" value="F:hydrolase activity"/>
    <property type="evidence" value="ECO:0007669"/>
    <property type="project" value="UniProtKB-KW"/>
</dbReference>
<dbReference type="PANTHER" id="PTHR43344:SF15">
    <property type="entry name" value="PHOSPHOSERINE PHOSPHATASE SERB1"/>
    <property type="match status" value="1"/>
</dbReference>
<gene>
    <name evidence="2" type="ORF">AADG42_05045</name>
</gene>
<dbReference type="Proteomes" id="UP001442841">
    <property type="component" value="Chromosome"/>
</dbReference>
<name>A0ABZ3FPI8_9ACTN</name>
<dbReference type="NCBIfam" id="TIGR01490">
    <property type="entry name" value="HAD-SF-IB-hyp1"/>
    <property type="match status" value="1"/>
</dbReference>
<proteinExistence type="inferred from homology"/>
<reference evidence="2 3" key="1">
    <citation type="submission" date="2024-04" db="EMBL/GenBank/DDBJ databases">
        <title>Isolation of an actinomycete strain from pig manure.</title>
        <authorList>
            <person name="Gong T."/>
            <person name="Yu Z."/>
            <person name="An M."/>
            <person name="Wei C."/>
            <person name="Yang W."/>
            <person name="Liu L."/>
        </authorList>
    </citation>
    <scope>NUCLEOTIDE SEQUENCE [LARGE SCALE GENOMIC DNA]</scope>
    <source>
        <strain evidence="2 3">ZF39</strain>
    </source>
</reference>
<dbReference type="SUPFAM" id="SSF56784">
    <property type="entry name" value="HAD-like"/>
    <property type="match status" value="1"/>
</dbReference>
<evidence type="ECO:0000313" key="2">
    <source>
        <dbReference type="EMBL" id="XAN06700.1"/>
    </source>
</evidence>
<dbReference type="Gene3D" id="3.40.50.1000">
    <property type="entry name" value="HAD superfamily/HAD-like"/>
    <property type="match status" value="1"/>
</dbReference>
<evidence type="ECO:0000313" key="3">
    <source>
        <dbReference type="Proteomes" id="UP001442841"/>
    </source>
</evidence>
<organism evidence="2 3">
    <name type="scientific">Ammonicoccus fulvus</name>
    <dbReference type="NCBI Taxonomy" id="3138240"/>
    <lineage>
        <taxon>Bacteria</taxon>
        <taxon>Bacillati</taxon>
        <taxon>Actinomycetota</taxon>
        <taxon>Actinomycetes</taxon>
        <taxon>Propionibacteriales</taxon>
        <taxon>Propionibacteriaceae</taxon>
        <taxon>Ammonicoccus</taxon>
    </lineage>
</organism>
<dbReference type="EC" id="3.1.3.-" evidence="2"/>
<dbReference type="NCBIfam" id="TIGR01488">
    <property type="entry name" value="HAD-SF-IB"/>
    <property type="match status" value="1"/>
</dbReference>
<protein>
    <submittedName>
        <fullName evidence="2">HAD family hydrolase</fullName>
        <ecNumber evidence="2">3.1.3.-</ecNumber>
    </submittedName>
</protein>